<accession>A0A9P5XBJ4</accession>
<reference evidence="2" key="1">
    <citation type="submission" date="2020-11" db="EMBL/GenBank/DDBJ databases">
        <authorList>
            <consortium name="DOE Joint Genome Institute"/>
            <person name="Ahrendt S."/>
            <person name="Riley R."/>
            <person name="Andreopoulos W."/>
            <person name="Labutti K."/>
            <person name="Pangilinan J."/>
            <person name="Ruiz-Duenas F.J."/>
            <person name="Barrasa J.M."/>
            <person name="Sanchez-Garcia M."/>
            <person name="Camarero S."/>
            <person name="Miyauchi S."/>
            <person name="Serrano A."/>
            <person name="Linde D."/>
            <person name="Babiker R."/>
            <person name="Drula E."/>
            <person name="Ayuso-Fernandez I."/>
            <person name="Pacheco R."/>
            <person name="Padilla G."/>
            <person name="Ferreira P."/>
            <person name="Barriuso J."/>
            <person name="Kellner H."/>
            <person name="Castanera R."/>
            <person name="Alfaro M."/>
            <person name="Ramirez L."/>
            <person name="Pisabarro A.G."/>
            <person name="Kuo A."/>
            <person name="Tritt A."/>
            <person name="Lipzen A."/>
            <person name="He G."/>
            <person name="Yan M."/>
            <person name="Ng V."/>
            <person name="Cullen D."/>
            <person name="Martin F."/>
            <person name="Rosso M.-N."/>
            <person name="Henrissat B."/>
            <person name="Hibbett D."/>
            <person name="Martinez A.T."/>
            <person name="Grigoriev I.V."/>
        </authorList>
    </citation>
    <scope>NUCLEOTIDE SEQUENCE</scope>
    <source>
        <strain evidence="2">MF-IS2</strain>
    </source>
</reference>
<dbReference type="AlphaFoldDB" id="A0A9P5XBJ4"/>
<keyword evidence="3" id="KW-1185">Reference proteome</keyword>
<evidence type="ECO:0000256" key="1">
    <source>
        <dbReference type="SAM" id="MobiDB-lite"/>
    </source>
</evidence>
<evidence type="ECO:0000313" key="3">
    <source>
        <dbReference type="Proteomes" id="UP000807342"/>
    </source>
</evidence>
<feature type="region of interest" description="Disordered" evidence="1">
    <location>
        <begin position="1"/>
        <end position="24"/>
    </location>
</feature>
<comment type="caution">
    <text evidence="2">The sequence shown here is derived from an EMBL/GenBank/DDBJ whole genome shotgun (WGS) entry which is preliminary data.</text>
</comment>
<sequence>MTDNDQVAYSAPPSQPQIHKPSELGGYYTPTRGFLGDVRCAEVVIPSREKAVDPQDNWRCLPLEIQAEIFLMCLPSFREDRAPPPPECTRSTFSHVYVEPGSKLWWNSQRCGRQSPLFVPVAPQ</sequence>
<protein>
    <submittedName>
        <fullName evidence="2">Uncharacterized protein</fullName>
    </submittedName>
</protein>
<dbReference type="Proteomes" id="UP000807342">
    <property type="component" value="Unassembled WGS sequence"/>
</dbReference>
<dbReference type="EMBL" id="MU151227">
    <property type="protein sequence ID" value="KAF9446816.1"/>
    <property type="molecule type" value="Genomic_DNA"/>
</dbReference>
<organism evidence="2 3">
    <name type="scientific">Macrolepiota fuliginosa MF-IS2</name>
    <dbReference type="NCBI Taxonomy" id="1400762"/>
    <lineage>
        <taxon>Eukaryota</taxon>
        <taxon>Fungi</taxon>
        <taxon>Dikarya</taxon>
        <taxon>Basidiomycota</taxon>
        <taxon>Agaricomycotina</taxon>
        <taxon>Agaricomycetes</taxon>
        <taxon>Agaricomycetidae</taxon>
        <taxon>Agaricales</taxon>
        <taxon>Agaricineae</taxon>
        <taxon>Agaricaceae</taxon>
        <taxon>Macrolepiota</taxon>
    </lineage>
</organism>
<gene>
    <name evidence="2" type="ORF">P691DRAFT_158523</name>
</gene>
<name>A0A9P5XBJ4_9AGAR</name>
<proteinExistence type="predicted"/>
<evidence type="ECO:0000313" key="2">
    <source>
        <dbReference type="EMBL" id="KAF9446816.1"/>
    </source>
</evidence>